<proteinExistence type="predicted"/>
<protein>
    <recommendedName>
        <fullName evidence="1">Peptidase S74 domain-containing protein</fullName>
    </recommendedName>
</protein>
<dbReference type="EMBL" id="MN738823">
    <property type="protein sequence ID" value="QHT38003.1"/>
    <property type="molecule type" value="Genomic_DNA"/>
</dbReference>
<dbReference type="InterPro" id="IPR030392">
    <property type="entry name" value="S74_ICA"/>
</dbReference>
<feature type="domain" description="Peptidase S74" evidence="1">
    <location>
        <begin position="435"/>
        <end position="623"/>
    </location>
</feature>
<sequence length="638" mass="71911">MSKAFTIQSVYNEINGDYFEYDMRDYGEAGIKKSYRNQNSTLFLFYNKFHSAWWIHDDYNATLRTKDISDYTGFGVLHALGYLSDELHGQWHYFDENFHNRTGPIPNVDSSIPNGYILSINNEYTILTSDGSYVVTSQNASNMNAVEFNSNNLYNAINQTNSLLGIDNSPMYSSTISTRSLEFTLNSDNLPVIKLQNNERLLLDNSGVLFKNDPVYFPTQKSISQGERIGPTIRSENNKIIFGILDEDTVHITSDGKMGIGTADPSYNLHIYVPQDLATTAGGGGLRFTSSNGTPGWWQYRGPDGVYYGSSTPSTLRNGMHIDSGGTNIYWLIGNATRMRMRFVAAETGTHPDPRVDTTMVGFGSATARAPLELGVILGDGSKKEAHYIGSNQYTYIGGDGGWVNNYTNNNPNLYRDTACHCSGHILAKAIAVYSDERVKKNVQELDHALSLEKLRLLEPCSYQYIDKIRNNSHSFDGFISQEVISVIPEAIHFIHDTIPNIYQVGTYECDSQGNQFIYLSNYDAEKLEYDASGNLKPYILLYDEEDTPLYDVNMVQFIAPDCIQISTDKDIPEKVFVYGQKIDNYQYLKYDTVFIVCTSALKEIDKQLIDHTNNLDHIETQMEEIDIILTNLEAIMV</sequence>
<dbReference type="AlphaFoldDB" id="A0A6C0FBL4"/>
<organism evidence="2">
    <name type="scientific">viral metagenome</name>
    <dbReference type="NCBI Taxonomy" id="1070528"/>
    <lineage>
        <taxon>unclassified sequences</taxon>
        <taxon>metagenomes</taxon>
        <taxon>organismal metagenomes</taxon>
    </lineage>
</organism>
<evidence type="ECO:0000313" key="2">
    <source>
        <dbReference type="EMBL" id="QHT38003.1"/>
    </source>
</evidence>
<dbReference type="PROSITE" id="PS51688">
    <property type="entry name" value="ICA"/>
    <property type="match status" value="1"/>
</dbReference>
<accession>A0A6C0FBL4</accession>
<reference evidence="2" key="1">
    <citation type="journal article" date="2020" name="Nature">
        <title>Giant virus diversity and host interactions through global metagenomics.</title>
        <authorList>
            <person name="Schulz F."/>
            <person name="Roux S."/>
            <person name="Paez-Espino D."/>
            <person name="Jungbluth S."/>
            <person name="Walsh D.A."/>
            <person name="Denef V.J."/>
            <person name="McMahon K.D."/>
            <person name="Konstantinidis K.T."/>
            <person name="Eloe-Fadrosh E.A."/>
            <person name="Kyrpides N.C."/>
            <person name="Woyke T."/>
        </authorList>
    </citation>
    <scope>NUCLEOTIDE SEQUENCE</scope>
    <source>
        <strain evidence="2">GVMAG-S-ERX556049-19</strain>
    </source>
</reference>
<evidence type="ECO:0000259" key="1">
    <source>
        <dbReference type="PROSITE" id="PS51688"/>
    </source>
</evidence>
<name>A0A6C0FBL4_9ZZZZ</name>
<dbReference type="Pfam" id="PF13884">
    <property type="entry name" value="Peptidase_S74"/>
    <property type="match status" value="1"/>
</dbReference>